<evidence type="ECO:0000256" key="15">
    <source>
        <dbReference type="PROSITE-ProRule" id="PRU00560"/>
    </source>
</evidence>
<protein>
    <recommendedName>
        <fullName evidence="12">DNA 3'-5' helicase</fullName>
        <ecNumber evidence="12">5.6.2.4</ecNumber>
    </recommendedName>
    <alternativeName>
        <fullName evidence="13">DNA 3'-5' helicase II</fullName>
    </alternativeName>
</protein>
<evidence type="ECO:0000256" key="3">
    <source>
        <dbReference type="ARBA" id="ARBA00022763"/>
    </source>
</evidence>
<evidence type="ECO:0000259" key="17">
    <source>
        <dbReference type="PROSITE" id="PS51217"/>
    </source>
</evidence>
<dbReference type="Pfam" id="PF00580">
    <property type="entry name" value="UvrD-helicase"/>
    <property type="match status" value="1"/>
</dbReference>
<dbReference type="Proteomes" id="UP000276506">
    <property type="component" value="Unassembled WGS sequence"/>
</dbReference>
<evidence type="ECO:0000256" key="14">
    <source>
        <dbReference type="ARBA" id="ARBA00048988"/>
    </source>
</evidence>
<dbReference type="GO" id="GO:0005524">
    <property type="term" value="F:ATP binding"/>
    <property type="evidence" value="ECO:0007669"/>
    <property type="project" value="UniProtKB-UniRule"/>
</dbReference>
<evidence type="ECO:0000313" key="19">
    <source>
        <dbReference type="Proteomes" id="UP000276506"/>
    </source>
</evidence>
<dbReference type="InterPro" id="IPR000212">
    <property type="entry name" value="DNA_helicase_UvrD/REP"/>
</dbReference>
<dbReference type="InterPro" id="IPR014016">
    <property type="entry name" value="UvrD-like_ATP-bd"/>
</dbReference>
<sequence>MTAFESLSSVPHLEPVFSAIAALNPHDGPARSLAVDPRRSMVLLAPAGSGKTTTLQQRMLACLSVVQRPEEVLAITFTNAAAAEIVERVINALASAASGEVPSKPHEQVQYQLARLVLERDAQLGWNLLLNPSRLRIMTFDSFCASLANKTPIMAGLGGGRTSDDPALVYRQAILDTLKSVNDPDVPEALLEALQAVLTFAKNRFESLVPLFEVLLMKRDQWAGRIMSLDIDSMAAAVTASVERTAEELINEISGTELEQCMRCLETSSGHLEGLEWAANTPALTADAGGLEYLRKFATFMLTTTGTVRTKVDARQGFPAKNPLTKNMNELLASIRASGNAEIYARALQVLATLPDTTFPERSAAMCRHLTVVLRYLLANLTLAFESTNSLDFPEVAQRAIQALGDEDNIGDALLEEDRISHILVDEFQDTNQAQYDLLKGLIAHWERDDHRSIFMCGDGFQSIFLFRGADLNLFTSIVEAGSFGPKEIEVNRLVVNFRSLPGVVQWNNETYEEVFKDSAYPFVPSVPMREGNGGMEIHALATGPLGEAKAVVAEAQKALAADPNQSVAVLVRGRSHLRHILPEFKAAGIEVRGQDIQPIGEAAPVSEVISLIRALWHAADRTAWLAVLRSAFVGLSWEDCLHVAAGGQVIRDALRKEAVQANLSDEGVQRVTAFLAVLDAVERSPRGAELAWAVKSAWLALGGPATVDSGEMDDVETIFRLLVEHTATGALVNPHAFFRAIDRVYASPKAGAVTVMTFHGAKGLEYDVVLIPGLSMRGANDDTPLFYWRQVEGNFTIVPNLGDLDPTTPESRLFSFVGGMVRNDSAQEVARTAYVATTRAREACHLFATIDRLEPEEGDEIKPVKPTAGSLLACLWPALEAAVNEAAPGAPLVPQSQAGVPSKARLATGYEVKMPVGVFVPAASNDQLPTENELNDELREEEGNDYRAKIIGTAYHWFVEQIGKQGVEGWSVGRVQSKSQAVASMLRRSGYPGQEVEAGAARVIDLVCKTISCGHGKWILQARADMGHELQVSAYRNGRWVHRVLDTSFVEDGVYYIIDYKTPECPEGASEDDFISRQVERYRLKMLEYKMAVADTGVTQQIKSLLYFPSCGRLAEVA</sequence>
<dbReference type="AlphaFoldDB" id="A0A427DMG0"/>
<dbReference type="PANTHER" id="PTHR11070:SF2">
    <property type="entry name" value="ATP-DEPENDENT DNA HELICASE SRS2"/>
    <property type="match status" value="1"/>
</dbReference>
<evidence type="ECO:0000313" key="18">
    <source>
        <dbReference type="EMBL" id="RRV04693.1"/>
    </source>
</evidence>
<dbReference type="Pfam" id="PF13361">
    <property type="entry name" value="UvrD_C"/>
    <property type="match status" value="1"/>
</dbReference>
<dbReference type="Gene3D" id="3.40.50.300">
    <property type="entry name" value="P-loop containing nucleotide triphosphate hydrolases"/>
    <property type="match status" value="3"/>
</dbReference>
<evidence type="ECO:0000256" key="10">
    <source>
        <dbReference type="ARBA" id="ARBA00023235"/>
    </source>
</evidence>
<keyword evidence="3" id="KW-0227">DNA damage</keyword>
<evidence type="ECO:0000256" key="2">
    <source>
        <dbReference type="ARBA" id="ARBA00022741"/>
    </source>
</evidence>
<dbReference type="Gene3D" id="1.10.486.10">
    <property type="entry name" value="PCRA, domain 4"/>
    <property type="match status" value="1"/>
</dbReference>
<dbReference type="GO" id="GO:0005829">
    <property type="term" value="C:cytosol"/>
    <property type="evidence" value="ECO:0007669"/>
    <property type="project" value="TreeGrafter"/>
</dbReference>
<keyword evidence="4 15" id="KW-0378">Hydrolase</keyword>
<dbReference type="EMBL" id="RHQL01000021">
    <property type="protein sequence ID" value="RRV04693.1"/>
    <property type="molecule type" value="Genomic_DNA"/>
</dbReference>
<dbReference type="InterPro" id="IPR011604">
    <property type="entry name" value="PDDEXK-like_dom_sf"/>
</dbReference>
<name>A0A427DMG0_9GAMM</name>
<comment type="catalytic activity">
    <reaction evidence="11">
        <text>Couples ATP hydrolysis with the unwinding of duplex DNA by translocating in the 3'-5' direction.</text>
        <dbReference type="EC" id="5.6.2.4"/>
    </reaction>
</comment>
<dbReference type="SUPFAM" id="SSF52540">
    <property type="entry name" value="P-loop containing nucleoside triphosphate hydrolases"/>
    <property type="match status" value="1"/>
</dbReference>
<reference evidence="18 19" key="1">
    <citation type="submission" date="2018-10" db="EMBL/GenBank/DDBJ databases">
        <title>Transmission dynamics of multidrug resistant bacteria on intensive care unit surfaces.</title>
        <authorList>
            <person name="D'Souza A.W."/>
            <person name="Potter R.F."/>
            <person name="Wallace M."/>
            <person name="Shupe A."/>
            <person name="Patel S."/>
            <person name="Sun S."/>
            <person name="Gul D."/>
            <person name="Kwon J.H."/>
            <person name="Andleeb S."/>
            <person name="Burnham C.-A.D."/>
            <person name="Dantas G."/>
        </authorList>
    </citation>
    <scope>NUCLEOTIDE SEQUENCE [LARGE SCALE GENOMIC DNA]</scope>
    <source>
        <strain evidence="18 19">PX_177</strain>
    </source>
</reference>
<evidence type="ECO:0000256" key="9">
    <source>
        <dbReference type="ARBA" id="ARBA00023204"/>
    </source>
</evidence>
<keyword evidence="10" id="KW-0413">Isomerase</keyword>
<feature type="binding site" evidence="15">
    <location>
        <begin position="45"/>
        <end position="52"/>
    </location>
    <ligand>
        <name>ATP</name>
        <dbReference type="ChEBI" id="CHEBI:30616"/>
    </ligand>
</feature>
<feature type="domain" description="UvrD-like helicase ATP-binding" evidence="16">
    <location>
        <begin position="24"/>
        <end position="501"/>
    </location>
</feature>
<comment type="caution">
    <text evidence="18">The sequence shown here is derived from an EMBL/GenBank/DDBJ whole genome shotgun (WGS) entry which is preliminary data.</text>
</comment>
<dbReference type="RefSeq" id="WP_125940411.1">
    <property type="nucleotide sequence ID" value="NZ_RHQL01000021.1"/>
</dbReference>
<dbReference type="Gene3D" id="3.90.320.10">
    <property type="match status" value="1"/>
</dbReference>
<dbReference type="GO" id="GO:0003677">
    <property type="term" value="F:DNA binding"/>
    <property type="evidence" value="ECO:0007669"/>
    <property type="project" value="UniProtKB-KW"/>
</dbReference>
<dbReference type="InterPro" id="IPR014017">
    <property type="entry name" value="DNA_helicase_UvrD-like_C"/>
</dbReference>
<keyword evidence="2 15" id="KW-0547">Nucleotide-binding</keyword>
<dbReference type="GO" id="GO:0033202">
    <property type="term" value="C:DNA helicase complex"/>
    <property type="evidence" value="ECO:0007669"/>
    <property type="project" value="TreeGrafter"/>
</dbReference>
<dbReference type="PROSITE" id="PS51198">
    <property type="entry name" value="UVRD_HELICASE_ATP_BIND"/>
    <property type="match status" value="1"/>
</dbReference>
<dbReference type="InterPro" id="IPR027417">
    <property type="entry name" value="P-loop_NTPase"/>
</dbReference>
<keyword evidence="5 15" id="KW-0347">Helicase</keyword>
<dbReference type="PROSITE" id="PS51217">
    <property type="entry name" value="UVRD_HELICASE_CTER"/>
    <property type="match status" value="1"/>
</dbReference>
<evidence type="ECO:0000256" key="7">
    <source>
        <dbReference type="ARBA" id="ARBA00022840"/>
    </source>
</evidence>
<gene>
    <name evidence="18" type="ORF">EGJ28_22000</name>
</gene>
<proteinExistence type="predicted"/>
<evidence type="ECO:0000259" key="16">
    <source>
        <dbReference type="PROSITE" id="PS51198"/>
    </source>
</evidence>
<accession>A0A427DMG0</accession>
<dbReference type="EC" id="5.6.2.4" evidence="12"/>
<evidence type="ECO:0000256" key="1">
    <source>
        <dbReference type="ARBA" id="ARBA00022722"/>
    </source>
</evidence>
<evidence type="ECO:0000256" key="5">
    <source>
        <dbReference type="ARBA" id="ARBA00022806"/>
    </source>
</evidence>
<dbReference type="GO" id="GO:0043138">
    <property type="term" value="F:3'-5' DNA helicase activity"/>
    <property type="evidence" value="ECO:0007669"/>
    <property type="project" value="UniProtKB-EC"/>
</dbReference>
<dbReference type="GO" id="GO:0004527">
    <property type="term" value="F:exonuclease activity"/>
    <property type="evidence" value="ECO:0007669"/>
    <property type="project" value="UniProtKB-KW"/>
</dbReference>
<keyword evidence="6" id="KW-0269">Exonuclease</keyword>
<organism evidence="18 19">
    <name type="scientific">Stutzerimonas xanthomarina</name>
    <dbReference type="NCBI Taxonomy" id="271420"/>
    <lineage>
        <taxon>Bacteria</taxon>
        <taxon>Pseudomonadati</taxon>
        <taxon>Pseudomonadota</taxon>
        <taxon>Gammaproteobacteria</taxon>
        <taxon>Pseudomonadales</taxon>
        <taxon>Pseudomonadaceae</taxon>
        <taxon>Stutzerimonas</taxon>
    </lineage>
</organism>
<keyword evidence="8" id="KW-0238">DNA-binding</keyword>
<dbReference type="InterPro" id="IPR011335">
    <property type="entry name" value="Restrct_endonuc-II-like"/>
</dbReference>
<dbReference type="PANTHER" id="PTHR11070">
    <property type="entry name" value="UVRD / RECB / PCRA DNA HELICASE FAMILY MEMBER"/>
    <property type="match status" value="1"/>
</dbReference>
<keyword evidence="9" id="KW-0234">DNA repair</keyword>
<evidence type="ECO:0000256" key="12">
    <source>
        <dbReference type="ARBA" id="ARBA00034808"/>
    </source>
</evidence>
<evidence type="ECO:0000256" key="8">
    <source>
        <dbReference type="ARBA" id="ARBA00023125"/>
    </source>
</evidence>
<evidence type="ECO:0000256" key="13">
    <source>
        <dbReference type="ARBA" id="ARBA00034923"/>
    </source>
</evidence>
<evidence type="ECO:0000256" key="6">
    <source>
        <dbReference type="ARBA" id="ARBA00022839"/>
    </source>
</evidence>
<evidence type="ECO:0000256" key="11">
    <source>
        <dbReference type="ARBA" id="ARBA00034617"/>
    </source>
</evidence>
<feature type="domain" description="UvrD-like helicase C-terminal" evidence="17">
    <location>
        <begin position="506"/>
        <end position="764"/>
    </location>
</feature>
<dbReference type="SUPFAM" id="SSF52980">
    <property type="entry name" value="Restriction endonuclease-like"/>
    <property type="match status" value="1"/>
</dbReference>
<keyword evidence="1" id="KW-0540">Nuclease</keyword>
<evidence type="ECO:0000256" key="4">
    <source>
        <dbReference type="ARBA" id="ARBA00022801"/>
    </source>
</evidence>
<keyword evidence="7 15" id="KW-0067">ATP-binding</keyword>
<comment type="catalytic activity">
    <reaction evidence="14">
        <text>ATP + H2O = ADP + phosphate + H(+)</text>
        <dbReference type="Rhea" id="RHEA:13065"/>
        <dbReference type="ChEBI" id="CHEBI:15377"/>
        <dbReference type="ChEBI" id="CHEBI:15378"/>
        <dbReference type="ChEBI" id="CHEBI:30616"/>
        <dbReference type="ChEBI" id="CHEBI:43474"/>
        <dbReference type="ChEBI" id="CHEBI:456216"/>
        <dbReference type="EC" id="5.6.2.4"/>
    </reaction>
</comment>
<dbReference type="GO" id="GO:0000725">
    <property type="term" value="P:recombinational repair"/>
    <property type="evidence" value="ECO:0007669"/>
    <property type="project" value="TreeGrafter"/>
</dbReference>